<reference evidence="3" key="1">
    <citation type="journal article" date="2014" name="Science">
        <title>Ancient hybridizations among the ancestral genomes of bread wheat.</title>
        <authorList>
            <consortium name="International Wheat Genome Sequencing Consortium,"/>
            <person name="Marcussen T."/>
            <person name="Sandve S.R."/>
            <person name="Heier L."/>
            <person name="Spannagl M."/>
            <person name="Pfeifer M."/>
            <person name="Jakobsen K.S."/>
            <person name="Wulff B.B."/>
            <person name="Steuernagel B."/>
            <person name="Mayer K.F."/>
            <person name="Olsen O.A."/>
        </authorList>
    </citation>
    <scope>NUCLEOTIDE SEQUENCE [LARGE SCALE GENOMIC DNA]</scope>
    <source>
        <strain evidence="3">cv. AL8/78</strain>
    </source>
</reference>
<dbReference type="Gramene" id="AET5Gv20592500.21">
    <property type="protein sequence ID" value="AET5Gv20592500.21"/>
    <property type="gene ID" value="AET5Gv20592500"/>
</dbReference>
<reference evidence="2" key="3">
    <citation type="journal article" date="2017" name="Nature">
        <title>Genome sequence of the progenitor of the wheat D genome Aegilops tauschii.</title>
        <authorList>
            <person name="Luo M.C."/>
            <person name="Gu Y.Q."/>
            <person name="Puiu D."/>
            <person name="Wang H."/>
            <person name="Twardziok S.O."/>
            <person name="Deal K.R."/>
            <person name="Huo N."/>
            <person name="Zhu T."/>
            <person name="Wang L."/>
            <person name="Wang Y."/>
            <person name="McGuire P.E."/>
            <person name="Liu S."/>
            <person name="Long H."/>
            <person name="Ramasamy R.K."/>
            <person name="Rodriguez J.C."/>
            <person name="Van S.L."/>
            <person name="Yuan L."/>
            <person name="Wang Z."/>
            <person name="Xia Z."/>
            <person name="Xiao L."/>
            <person name="Anderson O.D."/>
            <person name="Ouyang S."/>
            <person name="Liang Y."/>
            <person name="Zimin A.V."/>
            <person name="Pertea G."/>
            <person name="Qi P."/>
            <person name="Bennetzen J.L."/>
            <person name="Dai X."/>
            <person name="Dawson M.W."/>
            <person name="Muller H.G."/>
            <person name="Kugler K."/>
            <person name="Rivarola-Duarte L."/>
            <person name="Spannagl M."/>
            <person name="Mayer K.F.X."/>
            <person name="Lu F.H."/>
            <person name="Bevan M.W."/>
            <person name="Leroy P."/>
            <person name="Li P."/>
            <person name="You F.M."/>
            <person name="Sun Q."/>
            <person name="Liu Z."/>
            <person name="Lyons E."/>
            <person name="Wicker T."/>
            <person name="Salzberg S.L."/>
            <person name="Devos K.M."/>
            <person name="Dvorak J."/>
        </authorList>
    </citation>
    <scope>NUCLEOTIDE SEQUENCE [LARGE SCALE GENOMIC DNA]</scope>
    <source>
        <strain evidence="2">cv. AL8/78</strain>
    </source>
</reference>
<feature type="compositionally biased region" description="Basic residues" evidence="1">
    <location>
        <begin position="7"/>
        <end position="29"/>
    </location>
</feature>
<evidence type="ECO:0000313" key="2">
    <source>
        <dbReference type="EnsemblPlants" id="AET5Gv20592500.21"/>
    </source>
</evidence>
<feature type="region of interest" description="Disordered" evidence="1">
    <location>
        <begin position="57"/>
        <end position="119"/>
    </location>
</feature>
<organism evidence="2 3">
    <name type="scientific">Aegilops tauschii subsp. strangulata</name>
    <name type="common">Goatgrass</name>
    <dbReference type="NCBI Taxonomy" id="200361"/>
    <lineage>
        <taxon>Eukaryota</taxon>
        <taxon>Viridiplantae</taxon>
        <taxon>Streptophyta</taxon>
        <taxon>Embryophyta</taxon>
        <taxon>Tracheophyta</taxon>
        <taxon>Spermatophyta</taxon>
        <taxon>Magnoliopsida</taxon>
        <taxon>Liliopsida</taxon>
        <taxon>Poales</taxon>
        <taxon>Poaceae</taxon>
        <taxon>BOP clade</taxon>
        <taxon>Pooideae</taxon>
        <taxon>Triticodae</taxon>
        <taxon>Triticeae</taxon>
        <taxon>Triticinae</taxon>
        <taxon>Aegilops</taxon>
    </lineage>
</organism>
<reference evidence="2" key="4">
    <citation type="submission" date="2019-03" db="UniProtKB">
        <authorList>
            <consortium name="EnsemblPlants"/>
        </authorList>
    </citation>
    <scope>IDENTIFICATION</scope>
</reference>
<keyword evidence="3" id="KW-1185">Reference proteome</keyword>
<evidence type="ECO:0000313" key="3">
    <source>
        <dbReference type="Proteomes" id="UP000015105"/>
    </source>
</evidence>
<reference evidence="2" key="5">
    <citation type="journal article" date="2021" name="G3 (Bethesda)">
        <title>Aegilops tauschii genome assembly Aet v5.0 features greater sequence contiguity and improved annotation.</title>
        <authorList>
            <person name="Wang L."/>
            <person name="Zhu T."/>
            <person name="Rodriguez J.C."/>
            <person name="Deal K.R."/>
            <person name="Dubcovsky J."/>
            <person name="McGuire P.E."/>
            <person name="Lux T."/>
            <person name="Spannagl M."/>
            <person name="Mayer K.F.X."/>
            <person name="Baldrich P."/>
            <person name="Meyers B.C."/>
            <person name="Huo N."/>
            <person name="Gu Y.Q."/>
            <person name="Zhou H."/>
            <person name="Devos K.M."/>
            <person name="Bennetzen J.L."/>
            <person name="Unver T."/>
            <person name="Budak H."/>
            <person name="Gulick P.J."/>
            <person name="Galiba G."/>
            <person name="Kalapos B."/>
            <person name="Nelson D.R."/>
            <person name="Li P."/>
            <person name="You F.M."/>
            <person name="Luo M.C."/>
            <person name="Dvorak J."/>
        </authorList>
    </citation>
    <scope>NUCLEOTIDE SEQUENCE [LARGE SCALE GENOMIC DNA]</scope>
    <source>
        <strain evidence="2">cv. AL8/78</strain>
    </source>
</reference>
<proteinExistence type="predicted"/>
<dbReference type="AlphaFoldDB" id="A0A453L1N2"/>
<dbReference type="EnsemblPlants" id="AET5Gv20592500.21">
    <property type="protein sequence ID" value="AET5Gv20592500.21"/>
    <property type="gene ID" value="AET5Gv20592500"/>
</dbReference>
<protein>
    <submittedName>
        <fullName evidence="2">Uncharacterized protein</fullName>
    </submittedName>
</protein>
<feature type="compositionally biased region" description="Low complexity" evidence="1">
    <location>
        <begin position="89"/>
        <end position="105"/>
    </location>
</feature>
<accession>A0A453L1N2</accession>
<feature type="compositionally biased region" description="Polar residues" evidence="1">
    <location>
        <begin position="73"/>
        <end position="86"/>
    </location>
</feature>
<feature type="region of interest" description="Disordered" evidence="1">
    <location>
        <begin position="1"/>
        <end position="34"/>
    </location>
</feature>
<reference evidence="3" key="2">
    <citation type="journal article" date="2017" name="Nat. Plants">
        <title>The Aegilops tauschii genome reveals multiple impacts of transposons.</title>
        <authorList>
            <person name="Zhao G."/>
            <person name="Zou C."/>
            <person name="Li K."/>
            <person name="Wang K."/>
            <person name="Li T."/>
            <person name="Gao L."/>
            <person name="Zhang X."/>
            <person name="Wang H."/>
            <person name="Yang Z."/>
            <person name="Liu X."/>
            <person name="Jiang W."/>
            <person name="Mao L."/>
            <person name="Kong X."/>
            <person name="Jiao Y."/>
            <person name="Jia J."/>
        </authorList>
    </citation>
    <scope>NUCLEOTIDE SEQUENCE [LARGE SCALE GENOMIC DNA]</scope>
    <source>
        <strain evidence="3">cv. AL8/78</strain>
    </source>
</reference>
<sequence>TNSLPHIPRHPPIHRRLHPIRRRRARRHTPPPCALQPSRLLPLVVVSPLAPKPTLHHSIPSINPSPAPYPFVSPSQTPRRNPNHPNDQPPASAATSASPMAPALSRTLGPSSVAALRPSPSRGLLRAALAPQGRRPAGARGVRWEAGRGRLVGARCASAVAEKTAGEEEEAAGEKFEYQAEVGAGAPILVYLSGWILDPLNLGGVTTSRFWLLRSLVAGFVVHLFTGYNEIESLLPIRL</sequence>
<evidence type="ECO:0000256" key="1">
    <source>
        <dbReference type="SAM" id="MobiDB-lite"/>
    </source>
</evidence>
<name>A0A453L1N2_AEGTS</name>
<dbReference type="Proteomes" id="UP000015105">
    <property type="component" value="Chromosome 5D"/>
</dbReference>